<keyword evidence="5 8" id="KW-0547">Nucleotide-binding</keyword>
<evidence type="ECO:0000259" key="9">
    <source>
        <dbReference type="SMART" id="SM00977"/>
    </source>
</evidence>
<dbReference type="SUPFAM" id="SSF56037">
    <property type="entry name" value="PheT/TilS domain"/>
    <property type="match status" value="1"/>
</dbReference>
<dbReference type="Gene3D" id="1.20.59.20">
    <property type="match status" value="1"/>
</dbReference>
<evidence type="ECO:0000256" key="8">
    <source>
        <dbReference type="HAMAP-Rule" id="MF_01161"/>
    </source>
</evidence>
<evidence type="ECO:0000256" key="7">
    <source>
        <dbReference type="ARBA" id="ARBA00048539"/>
    </source>
</evidence>
<protein>
    <recommendedName>
        <fullName evidence="8">tRNA(Ile)-lysidine synthase</fullName>
        <ecNumber evidence="8">6.3.4.19</ecNumber>
    </recommendedName>
    <alternativeName>
        <fullName evidence="8">tRNA(Ile)-2-lysyl-cytidine synthase</fullName>
    </alternativeName>
    <alternativeName>
        <fullName evidence="8">tRNA(Ile)-lysidine synthetase</fullName>
    </alternativeName>
</protein>
<dbReference type="InterPro" id="IPR014729">
    <property type="entry name" value="Rossmann-like_a/b/a_fold"/>
</dbReference>
<dbReference type="PANTHER" id="PTHR43033">
    <property type="entry name" value="TRNA(ILE)-LYSIDINE SYNTHASE-RELATED"/>
    <property type="match status" value="1"/>
</dbReference>
<keyword evidence="2 8" id="KW-0963">Cytoplasm</keyword>
<evidence type="ECO:0000256" key="2">
    <source>
        <dbReference type="ARBA" id="ARBA00022490"/>
    </source>
</evidence>
<dbReference type="EMBL" id="JBHSNM010000001">
    <property type="protein sequence ID" value="MFC5568480.1"/>
    <property type="molecule type" value="Genomic_DNA"/>
</dbReference>
<proteinExistence type="inferred from homology"/>
<comment type="function">
    <text evidence="8">Ligates lysine onto the cytidine present at position 34 of the AUA codon-specific tRNA(Ile) that contains the anticodon CAU, in an ATP-dependent manner. Cytidine is converted to lysidine, thus changing the amino acid specificity of the tRNA from methionine to isoleucine.</text>
</comment>
<evidence type="ECO:0000256" key="1">
    <source>
        <dbReference type="ARBA" id="ARBA00004496"/>
    </source>
</evidence>
<dbReference type="InterPro" id="IPR012796">
    <property type="entry name" value="Lysidine-tRNA-synth_C"/>
</dbReference>
<comment type="domain">
    <text evidence="8">The N-terminal region contains the highly conserved SGGXDS motif, predicted to be a P-loop motif involved in ATP binding.</text>
</comment>
<evidence type="ECO:0000256" key="6">
    <source>
        <dbReference type="ARBA" id="ARBA00022840"/>
    </source>
</evidence>
<keyword evidence="3 8" id="KW-0436">Ligase</keyword>
<keyword evidence="6 8" id="KW-0067">ATP-binding</keyword>
<dbReference type="InterPro" id="IPR012094">
    <property type="entry name" value="tRNA_Ile_lys_synt"/>
</dbReference>
<dbReference type="NCBIfam" id="TIGR02432">
    <property type="entry name" value="lysidine_TilS_N"/>
    <property type="match status" value="1"/>
</dbReference>
<dbReference type="RefSeq" id="WP_386751955.1">
    <property type="nucleotide sequence ID" value="NZ_JBHSNM010000001.1"/>
</dbReference>
<gene>
    <name evidence="8 10" type="primary">tilS</name>
    <name evidence="10" type="ORF">ACFPN1_00160</name>
</gene>
<evidence type="ECO:0000313" key="10">
    <source>
        <dbReference type="EMBL" id="MFC5568480.1"/>
    </source>
</evidence>
<dbReference type="Pfam" id="PF11734">
    <property type="entry name" value="TilS_C"/>
    <property type="match status" value="1"/>
</dbReference>
<feature type="domain" description="Lysidine-tRNA(Ile) synthetase C-terminal" evidence="9">
    <location>
        <begin position="353"/>
        <end position="427"/>
    </location>
</feature>
<reference evidence="11" key="1">
    <citation type="journal article" date="2019" name="Int. J. Syst. Evol. Microbiol.">
        <title>The Global Catalogue of Microorganisms (GCM) 10K type strain sequencing project: providing services to taxonomists for standard genome sequencing and annotation.</title>
        <authorList>
            <consortium name="The Broad Institute Genomics Platform"/>
            <consortium name="The Broad Institute Genome Sequencing Center for Infectious Disease"/>
            <person name="Wu L."/>
            <person name="Ma J."/>
        </authorList>
    </citation>
    <scope>NUCLEOTIDE SEQUENCE [LARGE SCALE GENOMIC DNA]</scope>
    <source>
        <strain evidence="11">KACC 11407</strain>
    </source>
</reference>
<evidence type="ECO:0000313" key="11">
    <source>
        <dbReference type="Proteomes" id="UP001596036"/>
    </source>
</evidence>
<evidence type="ECO:0000256" key="3">
    <source>
        <dbReference type="ARBA" id="ARBA00022598"/>
    </source>
</evidence>
<dbReference type="Pfam" id="PF01171">
    <property type="entry name" value="ATP_bind_3"/>
    <property type="match status" value="1"/>
</dbReference>
<keyword evidence="4 8" id="KW-0819">tRNA processing</keyword>
<accession>A0ABW0SHP4</accession>
<dbReference type="GO" id="GO:0032267">
    <property type="term" value="F:tRNA(Ile)-lysidine synthase activity"/>
    <property type="evidence" value="ECO:0007669"/>
    <property type="project" value="UniProtKB-EC"/>
</dbReference>
<dbReference type="PANTHER" id="PTHR43033:SF1">
    <property type="entry name" value="TRNA(ILE)-LYSIDINE SYNTHASE-RELATED"/>
    <property type="match status" value="1"/>
</dbReference>
<dbReference type="SMART" id="SM00977">
    <property type="entry name" value="TilS_C"/>
    <property type="match status" value="1"/>
</dbReference>
<dbReference type="CDD" id="cd01992">
    <property type="entry name" value="TilS_N"/>
    <property type="match status" value="1"/>
</dbReference>
<dbReference type="EC" id="6.3.4.19" evidence="8"/>
<comment type="catalytic activity">
    <reaction evidence="7 8">
        <text>cytidine(34) in tRNA(Ile2) + L-lysine + ATP = lysidine(34) in tRNA(Ile2) + AMP + diphosphate + H(+)</text>
        <dbReference type="Rhea" id="RHEA:43744"/>
        <dbReference type="Rhea" id="RHEA-COMP:10625"/>
        <dbReference type="Rhea" id="RHEA-COMP:10670"/>
        <dbReference type="ChEBI" id="CHEBI:15378"/>
        <dbReference type="ChEBI" id="CHEBI:30616"/>
        <dbReference type="ChEBI" id="CHEBI:32551"/>
        <dbReference type="ChEBI" id="CHEBI:33019"/>
        <dbReference type="ChEBI" id="CHEBI:82748"/>
        <dbReference type="ChEBI" id="CHEBI:83665"/>
        <dbReference type="ChEBI" id="CHEBI:456215"/>
        <dbReference type="EC" id="6.3.4.19"/>
    </reaction>
</comment>
<dbReference type="NCBIfam" id="TIGR02433">
    <property type="entry name" value="lysidine_TilS_C"/>
    <property type="match status" value="1"/>
</dbReference>
<organism evidence="10 11">
    <name type="scientific">Lysobacter yangpyeongensis</name>
    <dbReference type="NCBI Taxonomy" id="346182"/>
    <lineage>
        <taxon>Bacteria</taxon>
        <taxon>Pseudomonadati</taxon>
        <taxon>Pseudomonadota</taxon>
        <taxon>Gammaproteobacteria</taxon>
        <taxon>Lysobacterales</taxon>
        <taxon>Lysobacteraceae</taxon>
        <taxon>Lysobacter</taxon>
    </lineage>
</organism>
<sequence>MTTSRLIPASGLPSGGAFVVGLSGGLDSMALLHALAQLPEVRQRGLRALHVHHGLHADADAWQSHCEDACACLQVPLRSVRVDVAPTGEGLESAARHARRAAFASELREDEVLALAHHRDDQAETFLLRALRGSGTDGLGSIRPLQRFGRGWLWRPLLDCTRAQLQDYAQAQGLSWVQDPSNADDRFDRNFLRNRVLPLLRERWPHAVDAFAASAALCAQADELLGAEDARCLALVRTADPQVLSRDRLRELPVARRARVLRRWIASLGLPPLPAQGVARIEADLLPARADAAPCFRWQDARIRAWRDLLHAAPVQSALAASWRQAWDGAAPLVLPDGATLALHGAPAFAAPLTLAARQGGERMILPGRTHSHALKHLLQDLGVPPWVREHLPLLLDADGEVLAVGDLAYSAAFDTWLRERGARLEWRQPATVTADPRD</sequence>
<name>A0ABW0SHP4_9GAMM</name>
<dbReference type="Proteomes" id="UP001596036">
    <property type="component" value="Unassembled WGS sequence"/>
</dbReference>
<evidence type="ECO:0000256" key="4">
    <source>
        <dbReference type="ARBA" id="ARBA00022694"/>
    </source>
</evidence>
<evidence type="ECO:0000256" key="5">
    <source>
        <dbReference type="ARBA" id="ARBA00022741"/>
    </source>
</evidence>
<dbReference type="Pfam" id="PF09179">
    <property type="entry name" value="TilS"/>
    <property type="match status" value="1"/>
</dbReference>
<dbReference type="InterPro" id="IPR012795">
    <property type="entry name" value="tRNA_Ile_lys_synt_N"/>
</dbReference>
<dbReference type="HAMAP" id="MF_01161">
    <property type="entry name" value="tRNA_Ile_lys_synt"/>
    <property type="match status" value="1"/>
</dbReference>
<dbReference type="SUPFAM" id="SSF52402">
    <property type="entry name" value="Adenine nucleotide alpha hydrolases-like"/>
    <property type="match status" value="1"/>
</dbReference>
<dbReference type="SUPFAM" id="SSF82829">
    <property type="entry name" value="MesJ substrate recognition domain-like"/>
    <property type="match status" value="1"/>
</dbReference>
<comment type="caution">
    <text evidence="10">The sequence shown here is derived from an EMBL/GenBank/DDBJ whole genome shotgun (WGS) entry which is preliminary data.</text>
</comment>
<comment type="similarity">
    <text evidence="8">Belongs to the tRNA(Ile)-lysidine synthase family.</text>
</comment>
<dbReference type="InterPro" id="IPR011063">
    <property type="entry name" value="TilS/TtcA_N"/>
</dbReference>
<feature type="binding site" evidence="8">
    <location>
        <begin position="23"/>
        <end position="28"/>
    </location>
    <ligand>
        <name>ATP</name>
        <dbReference type="ChEBI" id="CHEBI:30616"/>
    </ligand>
</feature>
<dbReference type="InterPro" id="IPR015262">
    <property type="entry name" value="tRNA_Ile_lys_synt_subst-bd"/>
</dbReference>
<dbReference type="Gene3D" id="3.40.50.620">
    <property type="entry name" value="HUPs"/>
    <property type="match status" value="1"/>
</dbReference>
<comment type="subcellular location">
    <subcellularLocation>
        <location evidence="1 8">Cytoplasm</location>
    </subcellularLocation>
</comment>
<keyword evidence="11" id="KW-1185">Reference proteome</keyword>